<keyword evidence="6" id="KW-0378">Hydrolase</keyword>
<dbReference type="GO" id="GO:0006032">
    <property type="term" value="P:chitin catabolic process"/>
    <property type="evidence" value="ECO:0007669"/>
    <property type="project" value="UniProtKB-KW"/>
</dbReference>
<dbReference type="FunFam" id="3.30.60.10:FF:000001">
    <property type="entry name" value="Basic endochitinase"/>
    <property type="match status" value="1"/>
</dbReference>
<dbReference type="GO" id="GO:0000272">
    <property type="term" value="P:polysaccharide catabolic process"/>
    <property type="evidence" value="ECO:0007669"/>
    <property type="project" value="UniProtKB-KW"/>
</dbReference>
<organism evidence="16 17">
    <name type="scientific">Quillaja saponaria</name>
    <name type="common">Soap bark tree</name>
    <dbReference type="NCBI Taxonomy" id="32244"/>
    <lineage>
        <taxon>Eukaryota</taxon>
        <taxon>Viridiplantae</taxon>
        <taxon>Streptophyta</taxon>
        <taxon>Embryophyta</taxon>
        <taxon>Tracheophyta</taxon>
        <taxon>Spermatophyta</taxon>
        <taxon>Magnoliopsida</taxon>
        <taxon>eudicotyledons</taxon>
        <taxon>Gunneridae</taxon>
        <taxon>Pentapetalae</taxon>
        <taxon>rosids</taxon>
        <taxon>fabids</taxon>
        <taxon>Fabales</taxon>
        <taxon>Quillajaceae</taxon>
        <taxon>Quillaja</taxon>
    </lineage>
</organism>
<dbReference type="Pfam" id="PF00182">
    <property type="entry name" value="Glyco_hydro_19"/>
    <property type="match status" value="1"/>
</dbReference>
<dbReference type="CDD" id="cd06921">
    <property type="entry name" value="ChtBD1_GH19_hevein"/>
    <property type="match status" value="1"/>
</dbReference>
<keyword evidence="4 13" id="KW-0147">Chitin-binding</keyword>
<keyword evidence="5 14" id="KW-0732">Signal</keyword>
<feature type="disulfide bond" evidence="13">
    <location>
        <begin position="57"/>
        <end position="61"/>
    </location>
</feature>
<keyword evidence="10" id="KW-0119">Carbohydrate metabolism</keyword>
<keyword evidence="17" id="KW-1185">Reference proteome</keyword>
<evidence type="ECO:0000256" key="1">
    <source>
        <dbReference type="ARBA" id="ARBA00000822"/>
    </source>
</evidence>
<evidence type="ECO:0000256" key="10">
    <source>
        <dbReference type="ARBA" id="ARBA00023277"/>
    </source>
</evidence>
<dbReference type="PROSITE" id="PS00026">
    <property type="entry name" value="CHIT_BIND_I_1"/>
    <property type="match status" value="1"/>
</dbReference>
<dbReference type="GO" id="GO:0016998">
    <property type="term" value="P:cell wall macromolecule catabolic process"/>
    <property type="evidence" value="ECO:0007669"/>
    <property type="project" value="InterPro"/>
</dbReference>
<evidence type="ECO:0000256" key="8">
    <source>
        <dbReference type="ARBA" id="ARBA00023024"/>
    </source>
</evidence>
<dbReference type="Proteomes" id="UP001163823">
    <property type="component" value="Chromosome 2"/>
</dbReference>
<dbReference type="GO" id="GO:0008843">
    <property type="term" value="F:endochitinase activity"/>
    <property type="evidence" value="ECO:0007669"/>
    <property type="project" value="UniProtKB-EC"/>
</dbReference>
<feature type="disulfide bond" evidence="13">
    <location>
        <begin position="39"/>
        <end position="53"/>
    </location>
</feature>
<accession>A0AAD7VK52</accession>
<comment type="caution">
    <text evidence="16">The sequence shown here is derived from an EMBL/GenBank/DDBJ whole genome shotgun (WGS) entry which is preliminary data.</text>
</comment>
<dbReference type="SUPFAM" id="SSF57016">
    <property type="entry name" value="Plant lectins/antimicrobial peptides"/>
    <property type="match status" value="1"/>
</dbReference>
<dbReference type="GO" id="GO:0008061">
    <property type="term" value="F:chitin binding"/>
    <property type="evidence" value="ECO:0007669"/>
    <property type="project" value="UniProtKB-UniRule"/>
</dbReference>
<proteinExistence type="predicted"/>
<dbReference type="EMBL" id="JARAOO010000002">
    <property type="protein sequence ID" value="KAJ7978683.1"/>
    <property type="molecule type" value="Genomic_DNA"/>
</dbReference>
<keyword evidence="9 13" id="KW-1015">Disulfide bond</keyword>
<evidence type="ECO:0000256" key="2">
    <source>
        <dbReference type="ARBA" id="ARBA00003102"/>
    </source>
</evidence>
<dbReference type="SMART" id="SM00270">
    <property type="entry name" value="ChtBD1"/>
    <property type="match status" value="1"/>
</dbReference>
<comment type="function">
    <text evidence="2">Defense against chitin-containing fungal pathogens.</text>
</comment>
<evidence type="ECO:0000256" key="5">
    <source>
        <dbReference type="ARBA" id="ARBA00022729"/>
    </source>
</evidence>
<evidence type="ECO:0000256" key="4">
    <source>
        <dbReference type="ARBA" id="ARBA00022669"/>
    </source>
</evidence>
<evidence type="ECO:0000256" key="14">
    <source>
        <dbReference type="SAM" id="SignalP"/>
    </source>
</evidence>
<keyword evidence="12" id="KW-0624">Polysaccharide degradation</keyword>
<dbReference type="Pfam" id="PF00187">
    <property type="entry name" value="Chitin_bind_1"/>
    <property type="match status" value="1"/>
</dbReference>
<dbReference type="Gene3D" id="1.10.530.10">
    <property type="match status" value="1"/>
</dbReference>
<dbReference type="CDD" id="cd00325">
    <property type="entry name" value="chitinase_GH19"/>
    <property type="match status" value="1"/>
</dbReference>
<feature type="disulfide bond" evidence="13">
    <location>
        <begin position="34"/>
        <end position="46"/>
    </location>
</feature>
<dbReference type="EC" id="3.2.1.14" evidence="3"/>
<evidence type="ECO:0000256" key="12">
    <source>
        <dbReference type="ARBA" id="ARBA00023326"/>
    </source>
</evidence>
<dbReference type="PANTHER" id="PTHR22595">
    <property type="entry name" value="CHITINASE-RELATED"/>
    <property type="match status" value="1"/>
</dbReference>
<evidence type="ECO:0000256" key="9">
    <source>
        <dbReference type="ARBA" id="ARBA00023157"/>
    </source>
</evidence>
<dbReference type="PANTHER" id="PTHR22595:SF79">
    <property type="entry name" value="CHITINASE 12"/>
    <property type="match status" value="1"/>
</dbReference>
<dbReference type="AlphaFoldDB" id="A0AAD7VK52"/>
<name>A0AAD7VK52_QUISA</name>
<evidence type="ECO:0000256" key="13">
    <source>
        <dbReference type="PROSITE-ProRule" id="PRU00261"/>
    </source>
</evidence>
<evidence type="ECO:0000259" key="15">
    <source>
        <dbReference type="PROSITE" id="PS50941"/>
    </source>
</evidence>
<evidence type="ECO:0000256" key="11">
    <source>
        <dbReference type="ARBA" id="ARBA00023295"/>
    </source>
</evidence>
<gene>
    <name evidence="16" type="ORF">O6P43_002176</name>
</gene>
<dbReference type="InterPro" id="IPR018371">
    <property type="entry name" value="Chitin-binding_1_CS"/>
</dbReference>
<evidence type="ECO:0000256" key="3">
    <source>
        <dbReference type="ARBA" id="ARBA00012729"/>
    </source>
</evidence>
<evidence type="ECO:0000256" key="7">
    <source>
        <dbReference type="ARBA" id="ARBA00022821"/>
    </source>
</evidence>
<sequence>MRFSALTISSLLFLSFIVGGQAEQCGIQAGGALCPNGLCCSEYGWCGSTHDYCNEKCQSQCDGGDSGGGDLESIIPRATFEAMLKYRDDVRCHAPGFYTYDAFIFAAKAFPNFGTTGDTETRKREIAAFFGQTSHETTRGWADAPDGPYAWGYCYKRKVDQSHTRCDGSVAYPCAPGEKYFGRGPMQLT</sequence>
<keyword evidence="8" id="KW-0146">Chitin degradation</keyword>
<feature type="domain" description="Chitin-binding type-1" evidence="15">
    <location>
        <begin position="22"/>
        <end position="63"/>
    </location>
</feature>
<dbReference type="Gene3D" id="3.30.60.10">
    <property type="entry name" value="Endochitinase-like"/>
    <property type="match status" value="1"/>
</dbReference>
<reference evidence="16" key="1">
    <citation type="journal article" date="2023" name="Science">
        <title>Elucidation of the pathway for biosynthesis of saponin adjuvants from the soapbark tree.</title>
        <authorList>
            <person name="Reed J."/>
            <person name="Orme A."/>
            <person name="El-Demerdash A."/>
            <person name="Owen C."/>
            <person name="Martin L.B.B."/>
            <person name="Misra R.C."/>
            <person name="Kikuchi S."/>
            <person name="Rejzek M."/>
            <person name="Martin A.C."/>
            <person name="Harkess A."/>
            <person name="Leebens-Mack J."/>
            <person name="Louveau T."/>
            <person name="Stephenson M.J."/>
            <person name="Osbourn A."/>
        </authorList>
    </citation>
    <scope>NUCLEOTIDE SEQUENCE</scope>
    <source>
        <strain evidence="16">S10</strain>
    </source>
</reference>
<evidence type="ECO:0000256" key="6">
    <source>
        <dbReference type="ARBA" id="ARBA00022801"/>
    </source>
</evidence>
<dbReference type="InterPro" id="IPR000726">
    <property type="entry name" value="Glyco_hydro_19_cat"/>
</dbReference>
<feature type="signal peptide" evidence="14">
    <location>
        <begin position="1"/>
        <end position="22"/>
    </location>
</feature>
<dbReference type="InterPro" id="IPR036861">
    <property type="entry name" value="Endochitinase-like_sf"/>
</dbReference>
<dbReference type="InterPro" id="IPR001002">
    <property type="entry name" value="Chitin-bd_1"/>
</dbReference>
<dbReference type="PROSITE" id="PS00773">
    <property type="entry name" value="CHITINASE_19_1"/>
    <property type="match status" value="1"/>
</dbReference>
<dbReference type="InterPro" id="IPR023346">
    <property type="entry name" value="Lysozyme-like_dom_sf"/>
</dbReference>
<dbReference type="PRINTS" id="PR00451">
    <property type="entry name" value="CHITINBINDNG"/>
</dbReference>
<protein>
    <recommendedName>
        <fullName evidence="3">chitinase</fullName>
        <ecNumber evidence="3">3.2.1.14</ecNumber>
    </recommendedName>
</protein>
<dbReference type="PROSITE" id="PS50941">
    <property type="entry name" value="CHIT_BIND_I_2"/>
    <property type="match status" value="1"/>
</dbReference>
<dbReference type="Gene3D" id="3.30.20.10">
    <property type="entry name" value="Endochitinase, domain 2"/>
    <property type="match status" value="1"/>
</dbReference>
<dbReference type="KEGG" id="qsa:O6P43_002176"/>
<dbReference type="GO" id="GO:0050832">
    <property type="term" value="P:defense response to fungus"/>
    <property type="evidence" value="ECO:0007669"/>
    <property type="project" value="TreeGrafter"/>
</dbReference>
<evidence type="ECO:0000313" key="16">
    <source>
        <dbReference type="EMBL" id="KAJ7978683.1"/>
    </source>
</evidence>
<comment type="catalytic activity">
    <reaction evidence="1">
        <text>Random endo-hydrolysis of N-acetyl-beta-D-glucosaminide (1-&gt;4)-beta-linkages in chitin and chitodextrins.</text>
        <dbReference type="EC" id="3.2.1.14"/>
    </reaction>
</comment>
<evidence type="ECO:0000313" key="17">
    <source>
        <dbReference type="Proteomes" id="UP001163823"/>
    </source>
</evidence>
<feature type="chain" id="PRO_5042134479" description="chitinase" evidence="14">
    <location>
        <begin position="23"/>
        <end position="189"/>
    </location>
</feature>
<keyword evidence="11" id="KW-0326">Glycosidase</keyword>
<keyword evidence="7" id="KW-0611">Plant defense</keyword>
<dbReference type="SUPFAM" id="SSF53955">
    <property type="entry name" value="Lysozyme-like"/>
    <property type="match status" value="1"/>
</dbReference>
<feature type="disulfide bond" evidence="13">
    <location>
        <begin position="25"/>
        <end position="40"/>
    </location>
</feature>